<evidence type="ECO:0000256" key="11">
    <source>
        <dbReference type="SAM" id="Phobius"/>
    </source>
</evidence>
<evidence type="ECO:0000256" key="5">
    <source>
        <dbReference type="ARBA" id="ARBA00022679"/>
    </source>
</evidence>
<dbReference type="EMBL" id="JAAITA010000015">
    <property type="protein sequence ID" value="NSJ86716.1"/>
    <property type="molecule type" value="Genomic_DNA"/>
</dbReference>
<dbReference type="InterPro" id="IPR005467">
    <property type="entry name" value="His_kinase_dom"/>
</dbReference>
<evidence type="ECO:0000256" key="1">
    <source>
        <dbReference type="ARBA" id="ARBA00000085"/>
    </source>
</evidence>
<evidence type="ECO:0000256" key="10">
    <source>
        <dbReference type="ARBA" id="ARBA00023136"/>
    </source>
</evidence>
<sequence length="337" mass="38934">MRVKQYLRNQLPVIFIHVLGMLALALFLLANGNAVQTVLFILMVWLLVLLSYLVIVCCMQKTRLNKLLDMAEQLEERYLIPEIMAVPEKAAEQVFYQIMKMAEKSMIEKIGEIQRERKEYKEYIEQWIHEVKTPITAMKLLCENNRSSFTRELLAELENVQQFTEQALYYARSEHTEKDYSIREIQLSDVVHNAIADNKYLLRQSNMRITADNLEHCVYTDDKWIRFILNQLISNAVKYGTEQPALHFFTVRKQEHILLCIEDNGIGIPPGNLPRIFEKGFTGQNGRTGRNSTGIGLYLCKRLCDKLGIGLTAYSKEKGTTLTLSFPVNDFVTGVQN</sequence>
<dbReference type="InterPro" id="IPR050351">
    <property type="entry name" value="BphY/WalK/GraS-like"/>
</dbReference>
<comment type="catalytic activity">
    <reaction evidence="1">
        <text>ATP + protein L-histidine = ADP + protein N-phospho-L-histidine.</text>
        <dbReference type="EC" id="2.7.13.3"/>
    </reaction>
</comment>
<dbReference type="PANTHER" id="PTHR45453:SF2">
    <property type="entry name" value="HISTIDINE KINASE"/>
    <property type="match status" value="1"/>
</dbReference>
<dbReference type="SUPFAM" id="SSF55874">
    <property type="entry name" value="ATPase domain of HSP90 chaperone/DNA topoisomerase II/histidine kinase"/>
    <property type="match status" value="1"/>
</dbReference>
<keyword evidence="5" id="KW-0808">Transferase</keyword>
<comment type="subcellular location">
    <subcellularLocation>
        <location evidence="2">Cell membrane</location>
        <topology evidence="2">Multi-pass membrane protein</topology>
    </subcellularLocation>
</comment>
<dbReference type="Pfam" id="PF02518">
    <property type="entry name" value="HATPase_c"/>
    <property type="match status" value="1"/>
</dbReference>
<keyword evidence="10 11" id="KW-0472">Membrane</keyword>
<keyword evidence="7 13" id="KW-0418">Kinase</keyword>
<dbReference type="GO" id="GO:0016301">
    <property type="term" value="F:kinase activity"/>
    <property type="evidence" value="ECO:0007669"/>
    <property type="project" value="UniProtKB-KW"/>
</dbReference>
<dbReference type="InterPro" id="IPR036890">
    <property type="entry name" value="HATPase_C_sf"/>
</dbReference>
<keyword evidence="9" id="KW-0902">Two-component regulatory system</keyword>
<name>A0ABX2I8D3_BLAHA</name>
<accession>A0ABX2I8D3</accession>
<evidence type="ECO:0000256" key="6">
    <source>
        <dbReference type="ARBA" id="ARBA00022692"/>
    </source>
</evidence>
<dbReference type="InterPro" id="IPR004358">
    <property type="entry name" value="Sig_transdc_His_kin-like_C"/>
</dbReference>
<dbReference type="PROSITE" id="PS50109">
    <property type="entry name" value="HIS_KIN"/>
    <property type="match status" value="1"/>
</dbReference>
<evidence type="ECO:0000313" key="13">
    <source>
        <dbReference type="EMBL" id="NSJ86716.1"/>
    </source>
</evidence>
<dbReference type="SMART" id="SM00387">
    <property type="entry name" value="HATPase_c"/>
    <property type="match status" value="1"/>
</dbReference>
<dbReference type="PANTHER" id="PTHR45453">
    <property type="entry name" value="PHOSPHATE REGULON SENSOR PROTEIN PHOR"/>
    <property type="match status" value="1"/>
</dbReference>
<proteinExistence type="predicted"/>
<evidence type="ECO:0000256" key="7">
    <source>
        <dbReference type="ARBA" id="ARBA00022777"/>
    </source>
</evidence>
<gene>
    <name evidence="13" type="ORF">G5A70_11150</name>
</gene>
<feature type="transmembrane region" description="Helical" evidence="11">
    <location>
        <begin position="38"/>
        <end position="58"/>
    </location>
</feature>
<evidence type="ECO:0000313" key="14">
    <source>
        <dbReference type="Proteomes" id="UP000822142"/>
    </source>
</evidence>
<keyword evidence="8 11" id="KW-1133">Transmembrane helix</keyword>
<evidence type="ECO:0000256" key="4">
    <source>
        <dbReference type="ARBA" id="ARBA00022475"/>
    </source>
</evidence>
<organism evidence="13 14">
    <name type="scientific">Blautia hansenii</name>
    <name type="common">Ruminococcus hansenii</name>
    <dbReference type="NCBI Taxonomy" id="1322"/>
    <lineage>
        <taxon>Bacteria</taxon>
        <taxon>Bacillati</taxon>
        <taxon>Bacillota</taxon>
        <taxon>Clostridia</taxon>
        <taxon>Lachnospirales</taxon>
        <taxon>Lachnospiraceae</taxon>
        <taxon>Blautia</taxon>
    </lineage>
</organism>
<evidence type="ECO:0000256" key="3">
    <source>
        <dbReference type="ARBA" id="ARBA00012438"/>
    </source>
</evidence>
<evidence type="ECO:0000256" key="8">
    <source>
        <dbReference type="ARBA" id="ARBA00022989"/>
    </source>
</evidence>
<feature type="domain" description="Histidine kinase" evidence="12">
    <location>
        <begin position="126"/>
        <end position="330"/>
    </location>
</feature>
<dbReference type="EC" id="2.7.13.3" evidence="3"/>
<keyword evidence="6 11" id="KW-0812">Transmembrane</keyword>
<evidence type="ECO:0000259" key="12">
    <source>
        <dbReference type="PROSITE" id="PS50109"/>
    </source>
</evidence>
<keyword evidence="4" id="KW-1003">Cell membrane</keyword>
<dbReference type="PRINTS" id="PR00344">
    <property type="entry name" value="BCTRLSENSOR"/>
</dbReference>
<dbReference type="Gene3D" id="3.30.565.10">
    <property type="entry name" value="Histidine kinase-like ATPase, C-terminal domain"/>
    <property type="match status" value="1"/>
</dbReference>
<evidence type="ECO:0000256" key="2">
    <source>
        <dbReference type="ARBA" id="ARBA00004651"/>
    </source>
</evidence>
<feature type="transmembrane region" description="Helical" evidence="11">
    <location>
        <begin position="12"/>
        <end position="32"/>
    </location>
</feature>
<evidence type="ECO:0000256" key="9">
    <source>
        <dbReference type="ARBA" id="ARBA00023012"/>
    </source>
</evidence>
<dbReference type="RefSeq" id="WP_173749718.1">
    <property type="nucleotide sequence ID" value="NZ_JAAITA010000015.1"/>
</dbReference>
<dbReference type="Proteomes" id="UP000822142">
    <property type="component" value="Unassembled WGS sequence"/>
</dbReference>
<dbReference type="InterPro" id="IPR003594">
    <property type="entry name" value="HATPase_dom"/>
</dbReference>
<protein>
    <recommendedName>
        <fullName evidence="3">histidine kinase</fullName>
        <ecNumber evidence="3">2.7.13.3</ecNumber>
    </recommendedName>
</protein>
<comment type="caution">
    <text evidence="13">The sequence shown here is derived from an EMBL/GenBank/DDBJ whole genome shotgun (WGS) entry which is preliminary data.</text>
</comment>
<reference evidence="13 14" key="1">
    <citation type="journal article" date="2020" name="Cell Host Microbe">
        <title>Functional and Genomic Variation between Human-Derived Isolates of Lachnospiraceae Reveals Inter- and Intra-Species Diversity.</title>
        <authorList>
            <person name="Sorbara M.T."/>
            <person name="Littmann E.R."/>
            <person name="Fontana E."/>
            <person name="Moody T.U."/>
            <person name="Kohout C.E."/>
            <person name="Gjonbalaj M."/>
            <person name="Eaton V."/>
            <person name="Seok R."/>
            <person name="Leiner I.M."/>
            <person name="Pamer E.G."/>
        </authorList>
    </citation>
    <scope>NUCLEOTIDE SEQUENCE [LARGE SCALE GENOMIC DNA]</scope>
    <source>
        <strain evidence="13 14">MSK.15.26</strain>
    </source>
</reference>
<keyword evidence="14" id="KW-1185">Reference proteome</keyword>